<organism evidence="3 4">
    <name type="scientific">Ceraceosorus bombacis</name>
    <dbReference type="NCBI Taxonomy" id="401625"/>
    <lineage>
        <taxon>Eukaryota</taxon>
        <taxon>Fungi</taxon>
        <taxon>Dikarya</taxon>
        <taxon>Basidiomycota</taxon>
        <taxon>Ustilaginomycotina</taxon>
        <taxon>Exobasidiomycetes</taxon>
        <taxon>Ceraceosorales</taxon>
        <taxon>Ceraceosoraceae</taxon>
        <taxon>Ceraceosorus</taxon>
    </lineage>
</organism>
<protein>
    <submittedName>
        <fullName evidence="3">SOK1 kinase belonging to the STE20/SPS1/GC kinase family</fullName>
    </submittedName>
</protein>
<dbReference type="GO" id="GO:0016301">
    <property type="term" value="F:kinase activity"/>
    <property type="evidence" value="ECO:0007669"/>
    <property type="project" value="UniProtKB-KW"/>
</dbReference>
<proteinExistence type="inferred from homology"/>
<evidence type="ECO:0000256" key="2">
    <source>
        <dbReference type="SAM" id="MobiDB-lite"/>
    </source>
</evidence>
<dbReference type="EMBL" id="CCYA01000389">
    <property type="protein sequence ID" value="CEH19438.1"/>
    <property type="molecule type" value="Genomic_DNA"/>
</dbReference>
<dbReference type="PANTHER" id="PTHR12832:SF11">
    <property type="entry name" value="LD23868P"/>
    <property type="match status" value="1"/>
</dbReference>
<name>A0A0P1BT69_9BASI</name>
<keyword evidence="3" id="KW-0808">Transferase</keyword>
<feature type="compositionally biased region" description="Low complexity" evidence="2">
    <location>
        <begin position="623"/>
        <end position="652"/>
    </location>
</feature>
<feature type="compositionally biased region" description="Polar residues" evidence="2">
    <location>
        <begin position="262"/>
        <end position="275"/>
    </location>
</feature>
<keyword evidence="4" id="KW-1185">Reference proteome</keyword>
<evidence type="ECO:0000313" key="3">
    <source>
        <dbReference type="EMBL" id="CEH19438.1"/>
    </source>
</evidence>
<evidence type="ECO:0000256" key="1">
    <source>
        <dbReference type="ARBA" id="ARBA00010954"/>
    </source>
</evidence>
<comment type="similarity">
    <text evidence="1">Belongs to the TCP11 family.</text>
</comment>
<feature type="compositionally biased region" description="Polar residues" evidence="2">
    <location>
        <begin position="383"/>
        <end position="399"/>
    </location>
</feature>
<sequence length="1542" mass="163688">METADDGPHLHQRSSPRMAPSGVSVASSNANAAGSGSAMGSGSSASPQPSTSASALEGNSTTTRPGKRKLSHSLTCPSNAAGPSGRIHASSSACPPIEDHIPGSDLSEGRLSYCQSSRELAHADMSENLPRRPGMGPRDDEAVLAGTGAESASYGLAPVHDKRSTSPGAAPSTSEQQAPAPHLGRCIGRAESICCIEPLDGSNYREPRSSEEVCLHRLQGCEGAVASRNDASRDAQSVRHLIPPHVEPADLNTSHGGAERASSPSVRLETPTTPQEKADHEGHAAVSSSLGTPDFAQYFRQSPHSAAAPFHSGSPSFSGSVPFTTMVTSPTASSSPVGSIAHSASQPLALTRAQSGDAFELDRDGDEQRMLARRSIRHDSDQSKWSPNQSSEASGSRPSVRQRRKPMVQARHLRPSESGLPHPTFSGLVQHRLSAIGRAEVAALRRSSMGDEVDRSPASATRPSADVPPLHRAAEHAFCLQPVPPSKRRKFANASGLDGRVQSPPPLVQPGASHPLGQAAHTLRDLGVPPVPVVPEKYRKSRRLQSTHSDAHAATFEADLQPMKQPMKQAATGTASQGHGLSAAESLAGSFPAVPSVSKATHPAYGATLTPACSEENKGAVPQNAARSSACQSSAQSFQRPSSRAAPPAKGDAPPPAHHVATRRRPRLRRTHSLPNLKARPVVDFGAPVSHRLALPLHLIQYIASLSRAHEKSGTNDVTSKVTPGTGATHCRQLYTPSLNPPITRHTLRELDLCEILKNPQLRHDVVFDPNVQFRPNFDGERGRRKREAGDKYWAAISREIEFNCTCTAFEGRTMLPCSCPPSGKADNRKAALPPVPVRTAGGSIRVPSRIPSLIQELRAICLSILPLGGAGEIPTTPLTPAHPLSASLSSRPQAGPSREASQQRASQEPTAQGYAPAAQKTCELPAAKQKGRNAPDVSEPSSAQKRNATNAQSRSSTTLALPGANLQGSSNTYISSQHTLILQMLDPQLITQELAHGVLDVSALITMLGSVLKLHCAPMRDEAVERMVATVVHRSDVGKGLRSCFEILELMKLDIANHQLRTARPYLVDTAVEFESRWFREQLELGKLSLDRSFSWFTTALQRAESQTFSQALTRTEAISKAFDDGFLNLIFEAPLVRPTSSVTSASAVPPSASQQQGTGVALSSSSLNHAYVSYFPEMFQFDAYRLITFHADATDITIMYMLLLLFRQLACSPLLAGASPPSTKLTAGQIASNAANLAARQIASVKEEIWCLLCEANTSISARETSAPRTPATPSARTAAMMLGGATGSAKLEDVKWRAAMGDVLLQVAARASAVQIAARDPQCLALASAASAGGETTTADPLPRVSLSAPPERVLAMLRAWLETNLRVGSSLHKLCQSRLRDVIAAMLADRLGAPRARRQPLMSPVQAVAGVRRKHSGDDAVCEAALPGEMSGAPSSKKARLEDGTRASIPESLAAMSSTSGATDQPCEAELSMGTLASNTTARVSERDWESVLVKAGLETLSAEVKLLGDRITKVAVFHLRVMRPFYERFAAQAAGTQ</sequence>
<dbReference type="Pfam" id="PF05794">
    <property type="entry name" value="Tcp11"/>
    <property type="match status" value="2"/>
</dbReference>
<dbReference type="GO" id="GO:0010737">
    <property type="term" value="P:protein kinase A signaling"/>
    <property type="evidence" value="ECO:0007669"/>
    <property type="project" value="TreeGrafter"/>
</dbReference>
<feature type="region of interest" description="Disordered" evidence="2">
    <location>
        <begin position="877"/>
        <end position="964"/>
    </location>
</feature>
<accession>A0A0P1BT69</accession>
<evidence type="ECO:0000313" key="4">
    <source>
        <dbReference type="Proteomes" id="UP000054845"/>
    </source>
</evidence>
<dbReference type="OrthoDB" id="276323at2759"/>
<feature type="region of interest" description="Disordered" evidence="2">
    <location>
        <begin position="447"/>
        <end position="467"/>
    </location>
</feature>
<feature type="region of interest" description="Disordered" evidence="2">
    <location>
        <begin position="246"/>
        <end position="289"/>
    </location>
</feature>
<feature type="compositionally biased region" description="Low complexity" evidence="2">
    <location>
        <begin position="19"/>
        <end position="55"/>
    </location>
</feature>
<dbReference type="STRING" id="401625.A0A0P1BT69"/>
<dbReference type="InterPro" id="IPR008862">
    <property type="entry name" value="Tcp11"/>
</dbReference>
<reference evidence="3 4" key="1">
    <citation type="submission" date="2014-09" db="EMBL/GenBank/DDBJ databases">
        <authorList>
            <person name="Magalhaes I.L.F."/>
            <person name="Oliveira U."/>
            <person name="Santos F.R."/>
            <person name="Vidigal T.H.D.A."/>
            <person name="Brescovit A.D."/>
            <person name="Santos A.J."/>
        </authorList>
    </citation>
    <scope>NUCLEOTIDE SEQUENCE [LARGE SCALE GENOMIC DNA]</scope>
</reference>
<feature type="region of interest" description="Disordered" evidence="2">
    <location>
        <begin position="614"/>
        <end position="675"/>
    </location>
</feature>
<dbReference type="Proteomes" id="UP000054845">
    <property type="component" value="Unassembled WGS sequence"/>
</dbReference>
<feature type="compositionally biased region" description="Polar residues" evidence="2">
    <location>
        <begin position="165"/>
        <end position="177"/>
    </location>
</feature>
<feature type="compositionally biased region" description="Basic residues" evidence="2">
    <location>
        <begin position="660"/>
        <end position="672"/>
    </location>
</feature>
<feature type="region of interest" description="Disordered" evidence="2">
    <location>
        <begin position="1"/>
        <end position="182"/>
    </location>
</feature>
<feature type="compositionally biased region" description="Polar residues" evidence="2">
    <location>
        <begin position="940"/>
        <end position="960"/>
    </location>
</feature>
<feature type="compositionally biased region" description="Polar residues" evidence="2">
    <location>
        <begin position="900"/>
        <end position="911"/>
    </location>
</feature>
<keyword evidence="3" id="KW-0418">Kinase</keyword>
<dbReference type="PANTHER" id="PTHR12832">
    <property type="entry name" value="TESTIS-SPECIFIC PROTEIN PBS13 T-COMPLEX 11"/>
    <property type="match status" value="1"/>
</dbReference>
<feature type="region of interest" description="Disordered" evidence="2">
    <location>
        <begin position="374"/>
        <end position="425"/>
    </location>
</feature>